<dbReference type="EMBL" id="CP121261">
    <property type="protein sequence ID" value="WFP09415.1"/>
    <property type="molecule type" value="Genomic_DNA"/>
</dbReference>
<feature type="transmembrane region" description="Helical" evidence="9">
    <location>
        <begin position="192"/>
        <end position="210"/>
    </location>
</feature>
<keyword evidence="7 9" id="KW-1133">Transmembrane helix</keyword>
<evidence type="ECO:0000313" key="12">
    <source>
        <dbReference type="Proteomes" id="UP001214170"/>
    </source>
</evidence>
<feature type="transmembrane region" description="Helical" evidence="9">
    <location>
        <begin position="79"/>
        <end position="99"/>
    </location>
</feature>
<feature type="transmembrane region" description="Helical" evidence="9">
    <location>
        <begin position="245"/>
        <end position="264"/>
    </location>
</feature>
<feature type="transmembrane region" description="Helical" evidence="9">
    <location>
        <begin position="120"/>
        <end position="146"/>
    </location>
</feature>
<dbReference type="PANTHER" id="PTHR30413:SF8">
    <property type="entry name" value="TRANSPORT PERMEASE PROTEIN"/>
    <property type="match status" value="1"/>
</dbReference>
<feature type="transmembrane region" description="Helical" evidence="9">
    <location>
        <begin position="44"/>
        <end position="67"/>
    </location>
</feature>
<evidence type="ECO:0000259" key="10">
    <source>
        <dbReference type="PROSITE" id="PS51012"/>
    </source>
</evidence>
<feature type="transmembrane region" description="Helical" evidence="9">
    <location>
        <begin position="158"/>
        <end position="180"/>
    </location>
</feature>
<dbReference type="InterPro" id="IPR047817">
    <property type="entry name" value="ABC2_TM_bact-type"/>
</dbReference>
<dbReference type="Pfam" id="PF01061">
    <property type="entry name" value="ABC2_membrane"/>
    <property type="match status" value="1"/>
</dbReference>
<accession>A0ABY8GX22</accession>
<evidence type="ECO:0000256" key="5">
    <source>
        <dbReference type="ARBA" id="ARBA00022519"/>
    </source>
</evidence>
<sequence>MRTSDIQSQPPAAVTRRGPIGIVRAVIFALVLREMRGRFGSHRFGAFWILFEPLAHIVALMAIYALLRGRASNGLDLSVFLVTGIIPFILFKNIALKGMEAVNANKGLFAYRQIKPIDTIVSRVIVECALMACVYGMILFGLGMWVGSDVSIHQPLQWAFVLAVGILFSFGLGLIFCIIAEALPEAKTFIRLSYMPLYFLSGIIVPIWMIPERFQKFMLWNPYLHLIDLLRENVFLEYPKTLGISIWYAFFISLVTLFVGLALYRMRRLNLVAV</sequence>
<reference evidence="11 12" key="1">
    <citation type="submission" date="2023-03" db="EMBL/GenBank/DDBJ databases">
        <title>Achromobacter spanius LIG8.</title>
        <authorList>
            <person name="Shrestha S."/>
        </authorList>
    </citation>
    <scope>NUCLEOTIDE SEQUENCE [LARGE SCALE GENOMIC DNA]</scope>
    <source>
        <strain evidence="11 12">LIG8</strain>
    </source>
</reference>
<comment type="similarity">
    <text evidence="2 9">Belongs to the ABC-2 integral membrane protein family.</text>
</comment>
<keyword evidence="4 9" id="KW-1003">Cell membrane</keyword>
<feature type="domain" description="ABC transmembrane type-2" evidence="10">
    <location>
        <begin position="44"/>
        <end position="267"/>
    </location>
</feature>
<protein>
    <recommendedName>
        <fullName evidence="9">Transport permease protein</fullName>
    </recommendedName>
</protein>
<evidence type="ECO:0000256" key="1">
    <source>
        <dbReference type="ARBA" id="ARBA00004429"/>
    </source>
</evidence>
<dbReference type="RefSeq" id="WP_268077808.1">
    <property type="nucleotide sequence ID" value="NZ_CP106885.1"/>
</dbReference>
<keyword evidence="3 9" id="KW-0813">Transport</keyword>
<organism evidence="11 12">
    <name type="scientific">Achromobacter spanius</name>
    <dbReference type="NCBI Taxonomy" id="217203"/>
    <lineage>
        <taxon>Bacteria</taxon>
        <taxon>Pseudomonadati</taxon>
        <taxon>Pseudomonadota</taxon>
        <taxon>Betaproteobacteria</taxon>
        <taxon>Burkholderiales</taxon>
        <taxon>Alcaligenaceae</taxon>
        <taxon>Achromobacter</taxon>
    </lineage>
</organism>
<keyword evidence="6 9" id="KW-0812">Transmembrane</keyword>
<dbReference type="InterPro" id="IPR000412">
    <property type="entry name" value="ABC_2_transport"/>
</dbReference>
<evidence type="ECO:0000256" key="2">
    <source>
        <dbReference type="ARBA" id="ARBA00007783"/>
    </source>
</evidence>
<dbReference type="Proteomes" id="UP001214170">
    <property type="component" value="Chromosome"/>
</dbReference>
<evidence type="ECO:0000256" key="4">
    <source>
        <dbReference type="ARBA" id="ARBA00022475"/>
    </source>
</evidence>
<keyword evidence="8 9" id="KW-0472">Membrane</keyword>
<name>A0ABY8GX22_9BURK</name>
<gene>
    <name evidence="11" type="ORF">P8T11_05915</name>
</gene>
<dbReference type="PANTHER" id="PTHR30413">
    <property type="entry name" value="INNER MEMBRANE TRANSPORT PERMEASE"/>
    <property type="match status" value="1"/>
</dbReference>
<keyword evidence="12" id="KW-1185">Reference proteome</keyword>
<dbReference type="PRINTS" id="PR00164">
    <property type="entry name" value="ABC2TRNSPORT"/>
</dbReference>
<comment type="subcellular location">
    <subcellularLocation>
        <location evidence="1 9">Cell inner membrane</location>
        <topology evidence="1 9">Multi-pass membrane protein</topology>
    </subcellularLocation>
</comment>
<evidence type="ECO:0000256" key="8">
    <source>
        <dbReference type="ARBA" id="ARBA00023136"/>
    </source>
</evidence>
<proteinExistence type="inferred from homology"/>
<dbReference type="PROSITE" id="PS51012">
    <property type="entry name" value="ABC_TM2"/>
    <property type="match status" value="1"/>
</dbReference>
<evidence type="ECO:0000313" key="11">
    <source>
        <dbReference type="EMBL" id="WFP09415.1"/>
    </source>
</evidence>
<evidence type="ECO:0000256" key="3">
    <source>
        <dbReference type="ARBA" id="ARBA00022448"/>
    </source>
</evidence>
<evidence type="ECO:0000256" key="7">
    <source>
        <dbReference type="ARBA" id="ARBA00022989"/>
    </source>
</evidence>
<dbReference type="InterPro" id="IPR013525">
    <property type="entry name" value="ABC2_TM"/>
</dbReference>
<keyword evidence="5" id="KW-0997">Cell inner membrane</keyword>
<evidence type="ECO:0000256" key="9">
    <source>
        <dbReference type="RuleBase" id="RU361157"/>
    </source>
</evidence>
<evidence type="ECO:0000256" key="6">
    <source>
        <dbReference type="ARBA" id="ARBA00022692"/>
    </source>
</evidence>